<dbReference type="Gene3D" id="3.40.50.300">
    <property type="entry name" value="P-loop containing nucleotide triphosphate hydrolases"/>
    <property type="match status" value="1"/>
</dbReference>
<keyword evidence="6" id="KW-1185">Reference proteome</keyword>
<name>A0A1Y6FZJ2_9GAMM</name>
<gene>
    <name evidence="5" type="ORF">SAMN06297229_2254</name>
</gene>
<dbReference type="InterPro" id="IPR027417">
    <property type="entry name" value="P-loop_NTPase"/>
</dbReference>
<sequence length="211" mass="23415">MLVINQLTIRLKDSEKPLLTLPEVCVKKGEVGVLMGASGSGKSTALRWLIGESQPDFDISGQVLLNDTDITEFNTQDRDIGLLFQDVLLFPHMTVAENLAFALPKRLRKAKPEEKREHVQAMLASMEMADFGDVYPETLSGGQQARVGLARALIHEPAALLLDEPFSALDMALRDSIRSWTYKLLQEWQVPALVVSHDIADSESAQQVIYV</sequence>
<dbReference type="InterPro" id="IPR003439">
    <property type="entry name" value="ABC_transporter-like_ATP-bd"/>
</dbReference>
<dbReference type="GO" id="GO:0005524">
    <property type="term" value="F:ATP binding"/>
    <property type="evidence" value="ECO:0007669"/>
    <property type="project" value="UniProtKB-KW"/>
</dbReference>
<dbReference type="PROSITE" id="PS50893">
    <property type="entry name" value="ABC_TRANSPORTER_2"/>
    <property type="match status" value="1"/>
</dbReference>
<dbReference type="InterPro" id="IPR003593">
    <property type="entry name" value="AAA+_ATPase"/>
</dbReference>
<proteinExistence type="predicted"/>
<reference evidence="6" key="1">
    <citation type="submission" date="2017-04" db="EMBL/GenBank/DDBJ databases">
        <authorList>
            <person name="Varghese N."/>
            <person name="Submissions S."/>
        </authorList>
    </citation>
    <scope>NUCLEOTIDE SEQUENCE [LARGE SCALE GENOMIC DNA]</scope>
</reference>
<organism evidence="5 6">
    <name type="scientific">Pseudidiomarina planktonica</name>
    <dbReference type="NCBI Taxonomy" id="1323738"/>
    <lineage>
        <taxon>Bacteria</taxon>
        <taxon>Pseudomonadati</taxon>
        <taxon>Pseudomonadota</taxon>
        <taxon>Gammaproteobacteria</taxon>
        <taxon>Alteromonadales</taxon>
        <taxon>Idiomarinaceae</taxon>
        <taxon>Pseudidiomarina</taxon>
    </lineage>
</organism>
<evidence type="ECO:0000313" key="6">
    <source>
        <dbReference type="Proteomes" id="UP000194450"/>
    </source>
</evidence>
<feature type="domain" description="ABC transporter" evidence="4">
    <location>
        <begin position="2"/>
        <end position="211"/>
    </location>
</feature>
<dbReference type="OrthoDB" id="9802264at2"/>
<dbReference type="Proteomes" id="UP000194450">
    <property type="component" value="Unassembled WGS sequence"/>
</dbReference>
<evidence type="ECO:0000256" key="3">
    <source>
        <dbReference type="ARBA" id="ARBA00022840"/>
    </source>
</evidence>
<dbReference type="GO" id="GO:0016887">
    <property type="term" value="F:ATP hydrolysis activity"/>
    <property type="evidence" value="ECO:0007669"/>
    <property type="project" value="InterPro"/>
</dbReference>
<dbReference type="Pfam" id="PF00005">
    <property type="entry name" value="ABC_tran"/>
    <property type="match status" value="1"/>
</dbReference>
<dbReference type="InterPro" id="IPR050093">
    <property type="entry name" value="ABC_SmlMolc_Importer"/>
</dbReference>
<evidence type="ECO:0000313" key="5">
    <source>
        <dbReference type="EMBL" id="SMQ80497.1"/>
    </source>
</evidence>
<keyword evidence="2" id="KW-0547">Nucleotide-binding</keyword>
<dbReference type="AlphaFoldDB" id="A0A1Y6FZJ2"/>
<protein>
    <submittedName>
        <fullName evidence="5">Putative thiamine transport system ATP-binding protein</fullName>
    </submittedName>
</protein>
<keyword evidence="1" id="KW-0813">Transport</keyword>
<evidence type="ECO:0000259" key="4">
    <source>
        <dbReference type="PROSITE" id="PS50893"/>
    </source>
</evidence>
<dbReference type="RefSeq" id="WP_086435381.1">
    <property type="nucleotide sequence ID" value="NZ_FXWH01000003.1"/>
</dbReference>
<dbReference type="PANTHER" id="PTHR42781">
    <property type="entry name" value="SPERMIDINE/PUTRESCINE IMPORT ATP-BINDING PROTEIN POTA"/>
    <property type="match status" value="1"/>
</dbReference>
<dbReference type="PANTHER" id="PTHR42781:SF4">
    <property type="entry name" value="SPERMIDINE_PUTRESCINE IMPORT ATP-BINDING PROTEIN POTA"/>
    <property type="match status" value="1"/>
</dbReference>
<dbReference type="SUPFAM" id="SSF52540">
    <property type="entry name" value="P-loop containing nucleoside triphosphate hydrolases"/>
    <property type="match status" value="1"/>
</dbReference>
<dbReference type="InterPro" id="IPR017871">
    <property type="entry name" value="ABC_transporter-like_CS"/>
</dbReference>
<dbReference type="PROSITE" id="PS00211">
    <property type="entry name" value="ABC_TRANSPORTER_1"/>
    <property type="match status" value="1"/>
</dbReference>
<evidence type="ECO:0000256" key="1">
    <source>
        <dbReference type="ARBA" id="ARBA00022448"/>
    </source>
</evidence>
<keyword evidence="3 5" id="KW-0067">ATP-binding</keyword>
<evidence type="ECO:0000256" key="2">
    <source>
        <dbReference type="ARBA" id="ARBA00022741"/>
    </source>
</evidence>
<dbReference type="SMART" id="SM00382">
    <property type="entry name" value="AAA"/>
    <property type="match status" value="1"/>
</dbReference>
<accession>A0A1Y6FZJ2</accession>
<dbReference type="EMBL" id="FXWH01000003">
    <property type="protein sequence ID" value="SMQ80497.1"/>
    <property type="molecule type" value="Genomic_DNA"/>
</dbReference>